<evidence type="ECO:0000256" key="6">
    <source>
        <dbReference type="ARBA" id="ARBA00023136"/>
    </source>
</evidence>
<keyword evidence="5 8" id="KW-1133">Transmembrane helix</keyword>
<dbReference type="InterPro" id="IPR032808">
    <property type="entry name" value="DoxX"/>
</dbReference>
<dbReference type="InterPro" id="IPR051907">
    <property type="entry name" value="DoxX-like_oxidoreductase"/>
</dbReference>
<feature type="transmembrane region" description="Helical" evidence="8">
    <location>
        <begin position="88"/>
        <end position="121"/>
    </location>
</feature>
<evidence type="ECO:0000313" key="9">
    <source>
        <dbReference type="EMBL" id="MDY7231488.1"/>
    </source>
</evidence>
<name>A0ABU5HDE2_9BACT</name>
<keyword evidence="10" id="KW-1185">Reference proteome</keyword>
<reference evidence="9 10" key="1">
    <citation type="submission" date="2023-12" db="EMBL/GenBank/DDBJ databases">
        <title>the genome sequence of Hyalangium sp. s54d21.</title>
        <authorList>
            <person name="Zhang X."/>
        </authorList>
    </citation>
    <scope>NUCLEOTIDE SEQUENCE [LARGE SCALE GENOMIC DNA]</scope>
    <source>
        <strain evidence="10">s54d21</strain>
    </source>
</reference>
<dbReference type="Proteomes" id="UP001291309">
    <property type="component" value="Unassembled WGS sequence"/>
</dbReference>
<organism evidence="9 10">
    <name type="scientific">Hyalangium rubrum</name>
    <dbReference type="NCBI Taxonomy" id="3103134"/>
    <lineage>
        <taxon>Bacteria</taxon>
        <taxon>Pseudomonadati</taxon>
        <taxon>Myxococcota</taxon>
        <taxon>Myxococcia</taxon>
        <taxon>Myxococcales</taxon>
        <taxon>Cystobacterineae</taxon>
        <taxon>Archangiaceae</taxon>
        <taxon>Hyalangium</taxon>
    </lineage>
</organism>
<dbReference type="PANTHER" id="PTHR33452">
    <property type="entry name" value="OXIDOREDUCTASE CATD-RELATED"/>
    <property type="match status" value="1"/>
</dbReference>
<protein>
    <submittedName>
        <fullName evidence="9">DoxX family protein</fullName>
    </submittedName>
</protein>
<dbReference type="Pfam" id="PF07681">
    <property type="entry name" value="DoxX"/>
    <property type="match status" value="1"/>
</dbReference>
<proteinExistence type="inferred from homology"/>
<keyword evidence="6 8" id="KW-0472">Membrane</keyword>
<sequence length="205" mass="21888">MKARSRYAAAPLLTPPPAHSEPGHTRQVHRGRSTPPGLTFPKTSETALRLALRIVAGAVFITLGQMKFFDSILLGTDAVTLPTGPEGFAQYLGAIGVPFPLLSAYMVCIVEMICGVGLVLSAFLPAPAILTRLTALPLFMDMTVAILTVGVPNLMGDPVRLEGIAVTHQVWRFPLESALWLAALVLLVRPLPKREPTPTYAPSGS</sequence>
<evidence type="ECO:0000256" key="5">
    <source>
        <dbReference type="ARBA" id="ARBA00022989"/>
    </source>
</evidence>
<evidence type="ECO:0000256" key="4">
    <source>
        <dbReference type="ARBA" id="ARBA00022692"/>
    </source>
</evidence>
<evidence type="ECO:0000256" key="1">
    <source>
        <dbReference type="ARBA" id="ARBA00004651"/>
    </source>
</evidence>
<comment type="similarity">
    <text evidence="2">Belongs to the DoxX family.</text>
</comment>
<evidence type="ECO:0000313" key="10">
    <source>
        <dbReference type="Proteomes" id="UP001291309"/>
    </source>
</evidence>
<evidence type="ECO:0000256" key="7">
    <source>
        <dbReference type="SAM" id="MobiDB-lite"/>
    </source>
</evidence>
<keyword evidence="3" id="KW-1003">Cell membrane</keyword>
<dbReference type="EMBL" id="JAXIVS010000015">
    <property type="protein sequence ID" value="MDY7231488.1"/>
    <property type="molecule type" value="Genomic_DNA"/>
</dbReference>
<comment type="subcellular location">
    <subcellularLocation>
        <location evidence="1">Cell membrane</location>
        <topology evidence="1">Multi-pass membrane protein</topology>
    </subcellularLocation>
</comment>
<feature type="region of interest" description="Disordered" evidence="7">
    <location>
        <begin position="1"/>
        <end position="41"/>
    </location>
</feature>
<comment type="caution">
    <text evidence="9">The sequence shown here is derived from an EMBL/GenBank/DDBJ whole genome shotgun (WGS) entry which is preliminary data.</text>
</comment>
<gene>
    <name evidence="9" type="ORF">SYV04_34170</name>
</gene>
<keyword evidence="4 8" id="KW-0812">Transmembrane</keyword>
<evidence type="ECO:0000256" key="8">
    <source>
        <dbReference type="SAM" id="Phobius"/>
    </source>
</evidence>
<evidence type="ECO:0000256" key="2">
    <source>
        <dbReference type="ARBA" id="ARBA00006679"/>
    </source>
</evidence>
<dbReference type="RefSeq" id="WP_321550203.1">
    <property type="nucleotide sequence ID" value="NZ_JAXIVS010000015.1"/>
</dbReference>
<accession>A0ABU5HDE2</accession>
<dbReference type="PANTHER" id="PTHR33452:SF1">
    <property type="entry name" value="INNER MEMBRANE PROTEIN YPHA-RELATED"/>
    <property type="match status" value="1"/>
</dbReference>
<evidence type="ECO:0000256" key="3">
    <source>
        <dbReference type="ARBA" id="ARBA00022475"/>
    </source>
</evidence>
<feature type="transmembrane region" description="Helical" evidence="8">
    <location>
        <begin position="50"/>
        <end position="68"/>
    </location>
</feature>